<dbReference type="InterPro" id="IPR006140">
    <property type="entry name" value="D-isomer_DH_NAD-bd"/>
</dbReference>
<gene>
    <name evidence="4" type="ORF">SAMN04488135_11671</name>
</gene>
<dbReference type="Gene3D" id="3.40.50.720">
    <property type="entry name" value="NAD(P)-binding Rossmann-like Domain"/>
    <property type="match status" value="2"/>
</dbReference>
<accession>A0A1M5ZP21</accession>
<evidence type="ECO:0000313" key="4">
    <source>
        <dbReference type="EMBL" id="SHI25653.1"/>
    </source>
</evidence>
<dbReference type="AlphaFoldDB" id="A0A1M5ZP21"/>
<feature type="domain" description="D-isomer specific 2-hydroxyacid dehydrogenase NAD-binding" evidence="3">
    <location>
        <begin position="106"/>
        <end position="277"/>
    </location>
</feature>
<keyword evidence="4" id="KW-0670">Pyruvate</keyword>
<protein>
    <submittedName>
        <fullName evidence="4">Glyoxylate/hydroxypyruvate reductase A</fullName>
    </submittedName>
</protein>
<dbReference type="PANTHER" id="PTHR43333">
    <property type="entry name" value="2-HACID_DH_C DOMAIN-CONTAINING PROTEIN"/>
    <property type="match status" value="1"/>
</dbReference>
<sequence>MTLLVKSGGEQAMAQWREYFAEFAPGLPVRWWNDPGVAPEEVDYVLVWEPEPGRLANYPNLRLILSSGAGVDHILADPRRPAHIDIVRMSTRDTEQRMAEYVSFAALSLLRDLNRIIVQQAARRWDEYEIPRSAAQTRAGVMGMGSLGASSAVMLRQLGFITAGWSQSRKSVSGVESFAGWDEFPQFLSRTDILVCLLPDTPQTRGIIRAETISRLAPGAGIVNAGRGAHVVMADLISALDSGQLGGAILDVFEQEPLPAHAAPWRHPKILVTPHIAASPSRRERASYVAGVIAAFEAGLPVANIYDPVRGY</sequence>
<dbReference type="CDD" id="cd12164">
    <property type="entry name" value="GDH_like_2"/>
    <property type="match status" value="1"/>
</dbReference>
<keyword evidence="1" id="KW-0560">Oxidoreductase</keyword>
<dbReference type="Proteomes" id="UP000184226">
    <property type="component" value="Unassembled WGS sequence"/>
</dbReference>
<evidence type="ECO:0000256" key="1">
    <source>
        <dbReference type="ARBA" id="ARBA00023002"/>
    </source>
</evidence>
<dbReference type="PANTHER" id="PTHR43333:SF1">
    <property type="entry name" value="D-ISOMER SPECIFIC 2-HYDROXYACID DEHYDROGENASE NAD-BINDING DOMAIN-CONTAINING PROTEIN"/>
    <property type="match status" value="1"/>
</dbReference>
<dbReference type="InterPro" id="IPR036291">
    <property type="entry name" value="NAD(P)-bd_dom_sf"/>
</dbReference>
<dbReference type="EMBL" id="FQXE01000016">
    <property type="protein sequence ID" value="SHI25653.1"/>
    <property type="molecule type" value="Genomic_DNA"/>
</dbReference>
<dbReference type="STRING" id="658167.SAMN04488135_11671"/>
<evidence type="ECO:0000313" key="5">
    <source>
        <dbReference type="Proteomes" id="UP000184226"/>
    </source>
</evidence>
<dbReference type="GO" id="GO:0051287">
    <property type="term" value="F:NAD binding"/>
    <property type="evidence" value="ECO:0007669"/>
    <property type="project" value="InterPro"/>
</dbReference>
<evidence type="ECO:0000256" key="2">
    <source>
        <dbReference type="ARBA" id="ARBA00023027"/>
    </source>
</evidence>
<dbReference type="RefSeq" id="WP_073108149.1">
    <property type="nucleotide sequence ID" value="NZ_FQXE01000016.1"/>
</dbReference>
<keyword evidence="5" id="KW-1185">Reference proteome</keyword>
<keyword evidence="2" id="KW-0520">NAD</keyword>
<dbReference type="SUPFAM" id="SSF51735">
    <property type="entry name" value="NAD(P)-binding Rossmann-fold domains"/>
    <property type="match status" value="1"/>
</dbReference>
<organism evidence="4 5">
    <name type="scientific">Pollutimonas bauzanensis</name>
    <dbReference type="NCBI Taxonomy" id="658167"/>
    <lineage>
        <taxon>Bacteria</taxon>
        <taxon>Pseudomonadati</taxon>
        <taxon>Pseudomonadota</taxon>
        <taxon>Betaproteobacteria</taxon>
        <taxon>Burkholderiales</taxon>
        <taxon>Alcaligenaceae</taxon>
        <taxon>Pollutimonas</taxon>
    </lineage>
</organism>
<name>A0A1M5ZP21_9BURK</name>
<dbReference type="GO" id="GO:0016491">
    <property type="term" value="F:oxidoreductase activity"/>
    <property type="evidence" value="ECO:0007669"/>
    <property type="project" value="UniProtKB-KW"/>
</dbReference>
<dbReference type="Pfam" id="PF02826">
    <property type="entry name" value="2-Hacid_dh_C"/>
    <property type="match status" value="1"/>
</dbReference>
<reference evidence="4 5" key="1">
    <citation type="submission" date="2016-11" db="EMBL/GenBank/DDBJ databases">
        <authorList>
            <person name="Jaros S."/>
            <person name="Januszkiewicz K."/>
            <person name="Wedrychowicz H."/>
        </authorList>
    </citation>
    <scope>NUCLEOTIDE SEQUENCE [LARGE SCALE GENOMIC DNA]</scope>
    <source>
        <strain evidence="4 5">CGMCC 1.10190</strain>
    </source>
</reference>
<evidence type="ECO:0000259" key="3">
    <source>
        <dbReference type="Pfam" id="PF02826"/>
    </source>
</evidence>
<proteinExistence type="predicted"/>
<dbReference type="OrthoDB" id="9787219at2"/>
<dbReference type="SUPFAM" id="SSF52283">
    <property type="entry name" value="Formate/glycerate dehydrogenase catalytic domain-like"/>
    <property type="match status" value="1"/>
</dbReference>